<comment type="cofactor">
    <cofactor evidence="2">
        <name>Mg(2+)</name>
        <dbReference type="ChEBI" id="CHEBI:18420"/>
    </cofactor>
    <text evidence="2">Binds 2 magnesium ions per subunit.</text>
</comment>
<keyword evidence="5" id="KW-1185">Reference proteome</keyword>
<comment type="similarity">
    <text evidence="1 2">Belongs to the DNA polymerase type-Y family.</text>
</comment>
<dbReference type="Pfam" id="PF00817">
    <property type="entry name" value="IMS"/>
    <property type="match status" value="1"/>
</dbReference>
<dbReference type="CDD" id="cd03586">
    <property type="entry name" value="PolY_Pol_IV_kappa"/>
    <property type="match status" value="1"/>
</dbReference>
<keyword evidence="2 4" id="KW-0548">Nucleotidyltransferase</keyword>
<dbReference type="PROSITE" id="PS50173">
    <property type="entry name" value="UMUC"/>
    <property type="match status" value="1"/>
</dbReference>
<dbReference type="GO" id="GO:0005829">
    <property type="term" value="C:cytosol"/>
    <property type="evidence" value="ECO:0007669"/>
    <property type="project" value="TreeGrafter"/>
</dbReference>
<evidence type="ECO:0000256" key="1">
    <source>
        <dbReference type="ARBA" id="ARBA00010945"/>
    </source>
</evidence>
<dbReference type="HAMAP" id="MF_01113">
    <property type="entry name" value="DNApol_IV"/>
    <property type="match status" value="1"/>
</dbReference>
<keyword evidence="2" id="KW-0235">DNA replication</keyword>
<evidence type="ECO:0000259" key="3">
    <source>
        <dbReference type="PROSITE" id="PS50173"/>
    </source>
</evidence>
<dbReference type="PANTHER" id="PTHR11076">
    <property type="entry name" value="DNA REPAIR POLYMERASE UMUC / TRANSFERASE FAMILY MEMBER"/>
    <property type="match status" value="1"/>
</dbReference>
<name>A0A0U1QSM7_9BACL</name>
<keyword evidence="2" id="KW-0234">DNA repair</keyword>
<dbReference type="PANTHER" id="PTHR11076:SF35">
    <property type="entry name" value="DNA REPAIR PROTEIN HOMOLOG YOBH"/>
    <property type="match status" value="1"/>
</dbReference>
<keyword evidence="2" id="KW-0227">DNA damage</keyword>
<comment type="caution">
    <text evidence="4">The sequence shown here is derived from an EMBL/GenBank/DDBJ whole genome shotgun (WGS) entry which is preliminary data.</text>
</comment>
<accession>A0A0U1QSM7</accession>
<keyword evidence="2" id="KW-0238">DNA-binding</keyword>
<keyword evidence="2" id="KW-0239">DNA-directed DNA polymerase</keyword>
<dbReference type="Gene3D" id="3.30.70.270">
    <property type="match status" value="1"/>
</dbReference>
<protein>
    <recommendedName>
        <fullName evidence="2">DNA polymerase IV</fullName>
        <shortName evidence="2">Pol IV</shortName>
        <ecNumber evidence="2">2.7.7.7</ecNumber>
    </recommendedName>
</protein>
<evidence type="ECO:0000313" key="4">
    <source>
        <dbReference type="EMBL" id="KLI03797.1"/>
    </source>
</evidence>
<dbReference type="EMBL" id="AFVQ02000011">
    <property type="protein sequence ID" value="KLI03797.1"/>
    <property type="molecule type" value="Genomic_DNA"/>
</dbReference>
<dbReference type="GO" id="GO:0006261">
    <property type="term" value="P:DNA-templated DNA replication"/>
    <property type="evidence" value="ECO:0007669"/>
    <property type="project" value="UniProtKB-UniRule"/>
</dbReference>
<dbReference type="GO" id="GO:0003887">
    <property type="term" value="F:DNA-directed DNA polymerase activity"/>
    <property type="evidence" value="ECO:0007669"/>
    <property type="project" value="UniProtKB-UniRule"/>
</dbReference>
<dbReference type="Gene3D" id="3.30.1490.100">
    <property type="entry name" value="DNA polymerase, Y-family, little finger domain"/>
    <property type="match status" value="1"/>
</dbReference>
<dbReference type="RefSeq" id="WP_010024704.1">
    <property type="nucleotide sequence ID" value="NZ_AFVQ02000011.1"/>
</dbReference>
<keyword evidence="2" id="KW-0515">Mutator protein</keyword>
<feature type="site" description="Substrate discrimination" evidence="2">
    <location>
        <position position="14"/>
    </location>
</feature>
<keyword evidence="2 4" id="KW-0808">Transferase</keyword>
<dbReference type="GO" id="GO:0003684">
    <property type="term" value="F:damaged DNA binding"/>
    <property type="evidence" value="ECO:0007669"/>
    <property type="project" value="InterPro"/>
</dbReference>
<dbReference type="InterPro" id="IPR043128">
    <property type="entry name" value="Rev_trsase/Diguanyl_cyclase"/>
</dbReference>
<keyword evidence="2" id="KW-0479">Metal-binding</keyword>
<dbReference type="GO" id="GO:0000287">
    <property type="term" value="F:magnesium ion binding"/>
    <property type="evidence" value="ECO:0007669"/>
    <property type="project" value="UniProtKB-UniRule"/>
</dbReference>
<dbReference type="STRING" id="1069536.SINU_00945"/>
<dbReference type="InterPro" id="IPR017961">
    <property type="entry name" value="DNA_pol_Y-fam_little_finger"/>
</dbReference>
<dbReference type="Gene3D" id="1.10.150.20">
    <property type="entry name" value="5' to 3' exonuclease, C-terminal subdomain"/>
    <property type="match status" value="1"/>
</dbReference>
<comment type="subunit">
    <text evidence="2">Monomer.</text>
</comment>
<sequence>MDHIIFLIDMQTFYASVEKMDFPEFRSKPLIVAGNPKQRSGIVLAACPIAKQFGVLTAEPLGQALNKCPQAIVRLPRMQRYINVSAAVTRFLQHYTHLIEPYSIDEQFMDVTSSLNLFGDPLTIAQKIQRDMQQRFGIYARIGIGPNKALAKMACDHFSKKNQTGISLLTKRNMEKKLWPLPIGALFGVGHRMEQHFIGMGIRKIGHLARFPVELLRKRWGVNGELLWQTAHGLDPSPVSPNTFIDQKAIGHHITLPYDYTDQQAIRVILLELSEEVAARARSERYMGCVVSIGVSGPFEQHNGFHRQIRLPYATNFGLDIYHAVHRLFSESWAHQPIRAAAVTLSDLQKSTETFQLDLFARIEEKAKLSAAVDRIHCKYGRTALFRGASLLPASQLRVRAGKIGGHFK</sequence>
<dbReference type="InterPro" id="IPR050116">
    <property type="entry name" value="DNA_polymerase-Y"/>
</dbReference>
<keyword evidence="2" id="KW-0460">Magnesium</keyword>
<feature type="active site" evidence="2">
    <location>
        <position position="106"/>
    </location>
</feature>
<comment type="subcellular location">
    <subcellularLocation>
        <location evidence="2">Cytoplasm</location>
    </subcellularLocation>
</comment>
<dbReference type="OrthoDB" id="9808813at2"/>
<feature type="binding site" evidence="2">
    <location>
        <position position="9"/>
    </location>
    <ligand>
        <name>Mg(2+)</name>
        <dbReference type="ChEBI" id="CHEBI:18420"/>
    </ligand>
</feature>
<comment type="function">
    <text evidence="2">Poorly processive, error-prone DNA polymerase involved in untargeted mutagenesis. Copies undamaged DNA at stalled replication forks, which arise in vivo from mismatched or misaligned primer ends. These misaligned primers can be extended by PolIV. Exhibits no 3'-5' exonuclease (proofreading) activity. May be involved in translesional synthesis, in conjunction with the beta clamp from PolIII.</text>
</comment>
<dbReference type="InterPro" id="IPR036775">
    <property type="entry name" value="DNA_pol_Y-fam_lit_finger_sf"/>
</dbReference>
<dbReference type="SUPFAM" id="SSF100879">
    <property type="entry name" value="Lesion bypass DNA polymerase (Y-family), little finger domain"/>
    <property type="match status" value="1"/>
</dbReference>
<organism evidence="4 5">
    <name type="scientific">Sporolactobacillus inulinus CASD</name>
    <dbReference type="NCBI Taxonomy" id="1069536"/>
    <lineage>
        <taxon>Bacteria</taxon>
        <taxon>Bacillati</taxon>
        <taxon>Bacillota</taxon>
        <taxon>Bacilli</taxon>
        <taxon>Bacillales</taxon>
        <taxon>Sporolactobacillaceae</taxon>
        <taxon>Sporolactobacillus</taxon>
    </lineage>
</organism>
<gene>
    <name evidence="4" type="primary">polYB</name>
    <name evidence="2" type="synonym">dinB</name>
    <name evidence="4" type="ORF">SINU_00945</name>
</gene>
<keyword evidence="2" id="KW-0963">Cytoplasm</keyword>
<feature type="binding site" evidence="2">
    <location>
        <position position="105"/>
    </location>
    <ligand>
        <name>Mg(2+)</name>
        <dbReference type="ChEBI" id="CHEBI:18420"/>
    </ligand>
</feature>
<dbReference type="AlphaFoldDB" id="A0A0U1QSM7"/>
<dbReference type="InterPro" id="IPR022880">
    <property type="entry name" value="DNApol_IV"/>
</dbReference>
<feature type="domain" description="UmuC" evidence="3">
    <location>
        <begin position="5"/>
        <end position="190"/>
    </location>
</feature>
<dbReference type="SUPFAM" id="SSF56672">
    <property type="entry name" value="DNA/RNA polymerases"/>
    <property type="match status" value="1"/>
</dbReference>
<dbReference type="Gene3D" id="3.40.1170.60">
    <property type="match status" value="1"/>
</dbReference>
<reference evidence="4 5" key="1">
    <citation type="journal article" date="2011" name="J. Bacteriol.">
        <title>Draft genome sequence of Sporolactobacillus inulinus strain CASD, an efficient D-lactic acid-producing bacterium with high-concentration lactate tolerance capability.</title>
        <authorList>
            <person name="Yu B."/>
            <person name="Su F."/>
            <person name="Wang L."/>
            <person name="Xu K."/>
            <person name="Zhao B."/>
            <person name="Xu P."/>
        </authorList>
    </citation>
    <scope>NUCLEOTIDE SEQUENCE [LARGE SCALE GENOMIC DNA]</scope>
    <source>
        <strain evidence="4 5">CASD</strain>
    </source>
</reference>
<dbReference type="InterPro" id="IPR001126">
    <property type="entry name" value="UmuC"/>
</dbReference>
<dbReference type="Pfam" id="PF11799">
    <property type="entry name" value="IMS_C"/>
    <property type="match status" value="1"/>
</dbReference>
<dbReference type="GO" id="GO:0006281">
    <property type="term" value="P:DNA repair"/>
    <property type="evidence" value="ECO:0007669"/>
    <property type="project" value="UniProtKB-UniRule"/>
</dbReference>
<evidence type="ECO:0000256" key="2">
    <source>
        <dbReference type="HAMAP-Rule" id="MF_01113"/>
    </source>
</evidence>
<dbReference type="GO" id="GO:0042276">
    <property type="term" value="P:error-prone translesion synthesis"/>
    <property type="evidence" value="ECO:0007669"/>
    <property type="project" value="TreeGrafter"/>
</dbReference>
<dbReference type="InterPro" id="IPR043502">
    <property type="entry name" value="DNA/RNA_pol_sf"/>
</dbReference>
<evidence type="ECO:0000313" key="5">
    <source>
        <dbReference type="Proteomes" id="UP000035553"/>
    </source>
</evidence>
<comment type="catalytic activity">
    <reaction evidence="2">
        <text>DNA(n) + a 2'-deoxyribonucleoside 5'-triphosphate = DNA(n+1) + diphosphate</text>
        <dbReference type="Rhea" id="RHEA:22508"/>
        <dbReference type="Rhea" id="RHEA-COMP:17339"/>
        <dbReference type="Rhea" id="RHEA-COMP:17340"/>
        <dbReference type="ChEBI" id="CHEBI:33019"/>
        <dbReference type="ChEBI" id="CHEBI:61560"/>
        <dbReference type="ChEBI" id="CHEBI:173112"/>
        <dbReference type="EC" id="2.7.7.7"/>
    </reaction>
</comment>
<dbReference type="GO" id="GO:0009432">
    <property type="term" value="P:SOS response"/>
    <property type="evidence" value="ECO:0007669"/>
    <property type="project" value="TreeGrafter"/>
</dbReference>
<dbReference type="NCBIfam" id="NF002848">
    <property type="entry name" value="PRK03103.1"/>
    <property type="match status" value="1"/>
</dbReference>
<dbReference type="Proteomes" id="UP000035553">
    <property type="component" value="Unassembled WGS sequence"/>
</dbReference>
<dbReference type="EC" id="2.7.7.7" evidence="2"/>
<proteinExistence type="inferred from homology"/>